<protein>
    <submittedName>
        <fullName evidence="1">Uncharacterized protein</fullName>
    </submittedName>
</protein>
<evidence type="ECO:0000313" key="1">
    <source>
        <dbReference type="EMBL" id="KAJ8319957.1"/>
    </source>
</evidence>
<organism evidence="1 2">
    <name type="scientific">Tegillarca granosa</name>
    <name type="common">Malaysian cockle</name>
    <name type="synonym">Anadara granosa</name>
    <dbReference type="NCBI Taxonomy" id="220873"/>
    <lineage>
        <taxon>Eukaryota</taxon>
        <taxon>Metazoa</taxon>
        <taxon>Spiralia</taxon>
        <taxon>Lophotrochozoa</taxon>
        <taxon>Mollusca</taxon>
        <taxon>Bivalvia</taxon>
        <taxon>Autobranchia</taxon>
        <taxon>Pteriomorphia</taxon>
        <taxon>Arcoida</taxon>
        <taxon>Arcoidea</taxon>
        <taxon>Arcidae</taxon>
        <taxon>Tegillarca</taxon>
    </lineage>
</organism>
<proteinExistence type="predicted"/>
<reference evidence="1 2" key="1">
    <citation type="submission" date="2022-12" db="EMBL/GenBank/DDBJ databases">
        <title>Chromosome-level genome of Tegillarca granosa.</title>
        <authorList>
            <person name="Kim J."/>
        </authorList>
    </citation>
    <scope>NUCLEOTIDE SEQUENCE [LARGE SCALE GENOMIC DNA]</scope>
    <source>
        <strain evidence="1">Teg-2019</strain>
        <tissue evidence="1">Adductor muscle</tissue>
    </source>
</reference>
<name>A0ABQ9FRR1_TEGGR</name>
<gene>
    <name evidence="1" type="ORF">KUTeg_001544</name>
</gene>
<dbReference type="EMBL" id="JARBDR010000141">
    <property type="protein sequence ID" value="KAJ8319957.1"/>
    <property type="molecule type" value="Genomic_DNA"/>
</dbReference>
<accession>A0ABQ9FRR1</accession>
<sequence length="108" mass="12341">MSSKLRFTFDCDSSEELEAIFVTSRLKPSLLTIQCYIIIQKDCFNEIINSDVHRFYVDKFVRSGKAAAVEIISGKQSGTIDPEIISDIESLDLKCAHFKKLFTFTEKH</sequence>
<keyword evidence="2" id="KW-1185">Reference proteome</keyword>
<dbReference type="Proteomes" id="UP001217089">
    <property type="component" value="Unassembled WGS sequence"/>
</dbReference>
<evidence type="ECO:0000313" key="2">
    <source>
        <dbReference type="Proteomes" id="UP001217089"/>
    </source>
</evidence>
<comment type="caution">
    <text evidence="1">The sequence shown here is derived from an EMBL/GenBank/DDBJ whole genome shotgun (WGS) entry which is preliminary data.</text>
</comment>